<evidence type="ECO:0000313" key="6">
    <source>
        <dbReference type="EMBL" id="KJY57406.1"/>
    </source>
</evidence>
<sequence length="250" mass="27420">MTDKLYGTVLLKAKKIMDVLSASETSLTLEQISSAAGIPKPTTFKILTTLDYINFVRKDQSEKKYSLGTNLIGYGSKAMSGFDIVSIAEPYLIELNKVTSETVNLGIEEHSQIVLLKKIDSPQPVNLNSKVGGTLELYSSAMGKAILATKSERELDQYFSSVELRPSTPNTITSIAKLKKQIEEVKKTGYAIDNQENQAEVVCVGAAIQKYGKVFGAISVSTPNYRLDELLFSDLKKLVKSAVDQINQII</sequence>
<dbReference type="PROSITE" id="PS51077">
    <property type="entry name" value="HTH_ICLR"/>
    <property type="match status" value="1"/>
</dbReference>
<dbReference type="HOGENOM" id="CLU_062618_6_3_9"/>
<evidence type="ECO:0000259" key="5">
    <source>
        <dbReference type="PROSITE" id="PS51078"/>
    </source>
</evidence>
<dbReference type="InterPro" id="IPR050707">
    <property type="entry name" value="HTH_MetabolicPath_Reg"/>
</dbReference>
<dbReference type="STRING" id="1218507.JF74_04330"/>
<dbReference type="Pfam" id="PF01614">
    <property type="entry name" value="IclR_C"/>
    <property type="match status" value="1"/>
</dbReference>
<proteinExistence type="predicted"/>
<dbReference type="PANTHER" id="PTHR30136:SF7">
    <property type="entry name" value="HTH-TYPE TRANSCRIPTIONAL REGULATOR KDGR-RELATED"/>
    <property type="match status" value="1"/>
</dbReference>
<dbReference type="InterPro" id="IPR036390">
    <property type="entry name" value="WH_DNA-bd_sf"/>
</dbReference>
<dbReference type="SMART" id="SM00346">
    <property type="entry name" value="HTH_ICLR"/>
    <property type="match status" value="1"/>
</dbReference>
<gene>
    <name evidence="6" type="primary">kdgR</name>
    <name evidence="6" type="ORF">JF74_04330</name>
</gene>
<dbReference type="InterPro" id="IPR029016">
    <property type="entry name" value="GAF-like_dom_sf"/>
</dbReference>
<organism evidence="6 7">
    <name type="scientific">Lactobacillus melliventris</name>
    <dbReference type="NCBI Taxonomy" id="1218507"/>
    <lineage>
        <taxon>Bacteria</taxon>
        <taxon>Bacillati</taxon>
        <taxon>Bacillota</taxon>
        <taxon>Bacilli</taxon>
        <taxon>Lactobacillales</taxon>
        <taxon>Lactobacillaceae</taxon>
        <taxon>Lactobacillus</taxon>
    </lineage>
</organism>
<evidence type="ECO:0000313" key="7">
    <source>
        <dbReference type="Proteomes" id="UP000033531"/>
    </source>
</evidence>
<keyword evidence="1" id="KW-0805">Transcription regulation</keyword>
<dbReference type="AlphaFoldDB" id="A0A0F4LIL4"/>
<accession>A0A0F4LIL4</accession>
<evidence type="ECO:0000256" key="1">
    <source>
        <dbReference type="ARBA" id="ARBA00023015"/>
    </source>
</evidence>
<dbReference type="PANTHER" id="PTHR30136">
    <property type="entry name" value="HELIX-TURN-HELIX TRANSCRIPTIONAL REGULATOR, ICLR FAMILY"/>
    <property type="match status" value="1"/>
</dbReference>
<keyword evidence="3" id="KW-0804">Transcription</keyword>
<evidence type="ECO:0000259" key="4">
    <source>
        <dbReference type="PROSITE" id="PS51077"/>
    </source>
</evidence>
<protein>
    <submittedName>
        <fullName evidence="6">Transcriptional regulator, IclR family</fullName>
    </submittedName>
</protein>
<dbReference type="GO" id="GO:0003700">
    <property type="term" value="F:DNA-binding transcription factor activity"/>
    <property type="evidence" value="ECO:0007669"/>
    <property type="project" value="TreeGrafter"/>
</dbReference>
<dbReference type="PROSITE" id="PS51078">
    <property type="entry name" value="ICLR_ED"/>
    <property type="match status" value="1"/>
</dbReference>
<dbReference type="SUPFAM" id="SSF55781">
    <property type="entry name" value="GAF domain-like"/>
    <property type="match status" value="1"/>
</dbReference>
<dbReference type="PATRIC" id="fig|1218507.3.peg.601"/>
<evidence type="ECO:0000256" key="3">
    <source>
        <dbReference type="ARBA" id="ARBA00023163"/>
    </source>
</evidence>
<name>A0A0F4LIL4_9LACO</name>
<dbReference type="RefSeq" id="WP_046324398.1">
    <property type="nucleotide sequence ID" value="NZ_JBHTMT010000008.1"/>
</dbReference>
<reference evidence="6 7" key="1">
    <citation type="submission" date="2015-01" db="EMBL/GenBank/DDBJ databases">
        <title>Comparative genomics of the lactic acid bacteria isolated from the honey bee gut.</title>
        <authorList>
            <person name="Ellegaard K.M."/>
            <person name="Tamarit D."/>
            <person name="Javelind E."/>
            <person name="Olofsson T."/>
            <person name="Andersson S.G."/>
            <person name="Vasquez A."/>
        </authorList>
    </citation>
    <scope>NUCLEOTIDE SEQUENCE [LARGE SCALE GENOMIC DNA]</scope>
    <source>
        <strain evidence="6 7">Hma8</strain>
    </source>
</reference>
<evidence type="ECO:0000256" key="2">
    <source>
        <dbReference type="ARBA" id="ARBA00023125"/>
    </source>
</evidence>
<dbReference type="GO" id="GO:0045892">
    <property type="term" value="P:negative regulation of DNA-templated transcription"/>
    <property type="evidence" value="ECO:0007669"/>
    <property type="project" value="TreeGrafter"/>
</dbReference>
<dbReference type="InterPro" id="IPR005471">
    <property type="entry name" value="Tscrpt_reg_IclR_N"/>
</dbReference>
<dbReference type="InterPro" id="IPR014757">
    <property type="entry name" value="Tscrpt_reg_IclR_C"/>
</dbReference>
<dbReference type="InterPro" id="IPR036388">
    <property type="entry name" value="WH-like_DNA-bd_sf"/>
</dbReference>
<feature type="domain" description="IclR-ED" evidence="5">
    <location>
        <begin position="70"/>
        <end position="250"/>
    </location>
</feature>
<dbReference type="Pfam" id="PF09339">
    <property type="entry name" value="HTH_IclR"/>
    <property type="match status" value="1"/>
</dbReference>
<dbReference type="Proteomes" id="UP000033531">
    <property type="component" value="Unassembled WGS sequence"/>
</dbReference>
<dbReference type="GO" id="GO:0003677">
    <property type="term" value="F:DNA binding"/>
    <property type="evidence" value="ECO:0007669"/>
    <property type="project" value="UniProtKB-KW"/>
</dbReference>
<dbReference type="EMBL" id="JXLI01000008">
    <property type="protein sequence ID" value="KJY57406.1"/>
    <property type="molecule type" value="Genomic_DNA"/>
</dbReference>
<dbReference type="Gene3D" id="3.30.450.40">
    <property type="match status" value="1"/>
</dbReference>
<comment type="caution">
    <text evidence="6">The sequence shown here is derived from an EMBL/GenBank/DDBJ whole genome shotgun (WGS) entry which is preliminary data.</text>
</comment>
<dbReference type="OrthoDB" id="9791752at2"/>
<feature type="domain" description="HTH iclR-type" evidence="4">
    <location>
        <begin position="7"/>
        <end position="69"/>
    </location>
</feature>
<keyword evidence="2" id="KW-0238">DNA-binding</keyword>
<dbReference type="SUPFAM" id="SSF46785">
    <property type="entry name" value="Winged helix' DNA-binding domain"/>
    <property type="match status" value="1"/>
</dbReference>
<dbReference type="Gene3D" id="1.10.10.10">
    <property type="entry name" value="Winged helix-like DNA-binding domain superfamily/Winged helix DNA-binding domain"/>
    <property type="match status" value="1"/>
</dbReference>